<dbReference type="CDD" id="cd06154">
    <property type="entry name" value="YjgF_YER057c_UK114_like_6"/>
    <property type="match status" value="1"/>
</dbReference>
<dbReference type="InterPro" id="IPR035959">
    <property type="entry name" value="RutC-like_sf"/>
</dbReference>
<gene>
    <name evidence="1" type="ORF">F7R25_02020</name>
    <name evidence="2" type="ORF">WT44_21405</name>
</gene>
<reference evidence="2 3" key="1">
    <citation type="submission" date="2015-11" db="EMBL/GenBank/DDBJ databases">
        <title>Expanding the genomic diversity of Burkholderia species for the development of highly accurate diagnostics.</title>
        <authorList>
            <person name="Sahl J."/>
            <person name="Keim P."/>
            <person name="Wagner D."/>
        </authorList>
    </citation>
    <scope>NUCLEOTIDE SEQUENCE [LARGE SCALE GENOMIC DNA]</scope>
    <source>
        <strain evidence="2 3">MSMB1960WGS</strain>
    </source>
</reference>
<dbReference type="AlphaFoldDB" id="A0A119X6E3"/>
<evidence type="ECO:0000313" key="3">
    <source>
        <dbReference type="Proteomes" id="UP000068603"/>
    </source>
</evidence>
<dbReference type="Proteomes" id="UP000068603">
    <property type="component" value="Unassembled WGS sequence"/>
</dbReference>
<dbReference type="RefSeq" id="WP_059565969.1">
    <property type="nucleotide sequence ID" value="NZ_CABVPM010000003.1"/>
</dbReference>
<name>A0A119X6E3_9BURK</name>
<protein>
    <submittedName>
        <fullName evidence="1">RidA family protein</fullName>
    </submittedName>
</protein>
<accession>A0A119X6E3</accession>
<evidence type="ECO:0000313" key="4">
    <source>
        <dbReference type="Proteomes" id="UP000473470"/>
    </source>
</evidence>
<dbReference type="STRING" id="1503054.WT74_23800"/>
<proteinExistence type="predicted"/>
<dbReference type="GeneID" id="93056583"/>
<dbReference type="PANTHER" id="PTHR43857">
    <property type="entry name" value="BLR7761 PROTEIN"/>
    <property type="match status" value="1"/>
</dbReference>
<organism evidence="2">
    <name type="scientific">Burkholderia stagnalis</name>
    <dbReference type="NCBI Taxonomy" id="1503054"/>
    <lineage>
        <taxon>Bacteria</taxon>
        <taxon>Pseudomonadati</taxon>
        <taxon>Pseudomonadota</taxon>
        <taxon>Betaproteobacteria</taxon>
        <taxon>Burkholderiales</taxon>
        <taxon>Burkholderiaceae</taxon>
        <taxon>Burkholderia</taxon>
        <taxon>Burkholderia cepacia complex</taxon>
    </lineage>
</organism>
<dbReference type="Gene3D" id="3.30.1330.40">
    <property type="entry name" value="RutC-like"/>
    <property type="match status" value="1"/>
</dbReference>
<dbReference type="SUPFAM" id="SSF55298">
    <property type="entry name" value="YjgF-like"/>
    <property type="match status" value="1"/>
</dbReference>
<evidence type="ECO:0000313" key="1">
    <source>
        <dbReference type="EMBL" id="KAB0641316.1"/>
    </source>
</evidence>
<evidence type="ECO:0000313" key="2">
    <source>
        <dbReference type="EMBL" id="KWA58719.1"/>
    </source>
</evidence>
<comment type="caution">
    <text evidence="2">The sequence shown here is derived from an EMBL/GenBank/DDBJ whole genome shotgun (WGS) entry which is preliminary data.</text>
</comment>
<dbReference type="InterPro" id="IPR006175">
    <property type="entry name" value="YjgF/YER057c/UK114"/>
</dbReference>
<reference evidence="1 4" key="2">
    <citation type="submission" date="2019-09" db="EMBL/GenBank/DDBJ databases">
        <title>Draft genome sequences of 48 bacterial type strains from the CCUG.</title>
        <authorList>
            <person name="Tunovic T."/>
            <person name="Pineiro-Iglesias B."/>
            <person name="Unosson C."/>
            <person name="Inganas E."/>
            <person name="Ohlen M."/>
            <person name="Cardew S."/>
            <person name="Jensie-Markopoulos S."/>
            <person name="Salva-Serra F."/>
            <person name="Jaen-Luchoro D."/>
            <person name="Karlsson R."/>
            <person name="Svensson-Stadler L."/>
            <person name="Chun J."/>
            <person name="Moore E."/>
        </authorList>
    </citation>
    <scope>NUCLEOTIDE SEQUENCE [LARGE SCALE GENOMIC DNA]</scope>
    <source>
        <strain evidence="1 4">CCUG 65686</strain>
    </source>
</reference>
<dbReference type="Pfam" id="PF01042">
    <property type="entry name" value="Ribonuc_L-PSP"/>
    <property type="match status" value="1"/>
</dbReference>
<dbReference type="EMBL" id="VZOK01000002">
    <property type="protein sequence ID" value="KAB0641316.1"/>
    <property type="molecule type" value="Genomic_DNA"/>
</dbReference>
<sequence>MHKLYSSGSSWEATIGYSRAVQAGNTLYISATASSGPDGSIVGDDLYTQTKNILQKLGTVLADAGFSFQDVVQSRLYVTDITNWKEAGRAHGEVYGDIRPALTLLHVAPFVDPKILIEIELTAVKRDAGA</sequence>
<dbReference type="PANTHER" id="PTHR43857:SF1">
    <property type="entry name" value="YJGH FAMILY PROTEIN"/>
    <property type="match status" value="1"/>
</dbReference>
<dbReference type="EMBL" id="LPHB01000056">
    <property type="protein sequence ID" value="KWA58719.1"/>
    <property type="molecule type" value="Genomic_DNA"/>
</dbReference>
<dbReference type="Proteomes" id="UP000473470">
    <property type="component" value="Unassembled WGS sequence"/>
</dbReference>